<dbReference type="SUPFAM" id="SSF47923">
    <property type="entry name" value="Ypt/Rab-GAP domain of gyp1p"/>
    <property type="match status" value="1"/>
</dbReference>
<dbReference type="InterPro" id="IPR035969">
    <property type="entry name" value="Rab-GAP_TBC_sf"/>
</dbReference>
<dbReference type="Proteomes" id="UP000268535">
    <property type="component" value="Unassembled WGS sequence"/>
</dbReference>
<gene>
    <name evidence="1" type="ORF">CAUPRSCDRAFT_9350</name>
</gene>
<sequence>LFAFPSVMTFSACTPPLSEVLQLWDLLLAYGVHLNIIAIVAQLHLIRDQILATPQPNRLLRQFPELRATAVTELTLTLLPRIPEDLYDLLVRHPFDPTVFDDILPDDDPALAELPSAVPPGLRPPSPPLAAM</sequence>
<protein>
    <recommendedName>
        <fullName evidence="3">Rab-GAP TBC domain-containing protein</fullName>
    </recommendedName>
</protein>
<dbReference type="Gene3D" id="1.10.472.80">
    <property type="entry name" value="Ypt/Rab-GAP domain of gyp1p, domain 3"/>
    <property type="match status" value="1"/>
</dbReference>
<evidence type="ECO:0000313" key="2">
    <source>
        <dbReference type="Proteomes" id="UP000268535"/>
    </source>
</evidence>
<dbReference type="AlphaFoldDB" id="A0A4P9WUQ7"/>
<organism evidence="1 2">
    <name type="scientific">Caulochytrium protostelioides</name>
    <dbReference type="NCBI Taxonomy" id="1555241"/>
    <lineage>
        <taxon>Eukaryota</taxon>
        <taxon>Fungi</taxon>
        <taxon>Fungi incertae sedis</taxon>
        <taxon>Chytridiomycota</taxon>
        <taxon>Chytridiomycota incertae sedis</taxon>
        <taxon>Chytridiomycetes</taxon>
        <taxon>Caulochytriales</taxon>
        <taxon>Caulochytriaceae</taxon>
        <taxon>Caulochytrium</taxon>
    </lineage>
</organism>
<dbReference type="EMBL" id="ML012852">
    <property type="protein sequence ID" value="RKO95140.1"/>
    <property type="molecule type" value="Genomic_DNA"/>
</dbReference>
<reference evidence="2" key="1">
    <citation type="journal article" date="2018" name="Nat. Microbiol.">
        <title>Leveraging single-cell genomics to expand the fungal tree of life.</title>
        <authorList>
            <person name="Ahrendt S.R."/>
            <person name="Quandt C.A."/>
            <person name="Ciobanu D."/>
            <person name="Clum A."/>
            <person name="Salamov A."/>
            <person name="Andreopoulos B."/>
            <person name="Cheng J.F."/>
            <person name="Woyke T."/>
            <person name="Pelin A."/>
            <person name="Henrissat B."/>
            <person name="Reynolds N.K."/>
            <person name="Benny G.L."/>
            <person name="Smith M.E."/>
            <person name="James T.Y."/>
            <person name="Grigoriev I.V."/>
        </authorList>
    </citation>
    <scope>NUCLEOTIDE SEQUENCE [LARGE SCALE GENOMIC DNA]</scope>
    <source>
        <strain evidence="2">ATCC 52028</strain>
    </source>
</reference>
<feature type="non-terminal residue" evidence="1">
    <location>
        <position position="1"/>
    </location>
</feature>
<name>A0A4P9WUQ7_9FUNG</name>
<proteinExistence type="predicted"/>
<evidence type="ECO:0000313" key="1">
    <source>
        <dbReference type="EMBL" id="RKO95140.1"/>
    </source>
</evidence>
<accession>A0A4P9WUQ7</accession>
<evidence type="ECO:0008006" key="3">
    <source>
        <dbReference type="Google" id="ProtNLM"/>
    </source>
</evidence>